<dbReference type="AlphaFoldDB" id="A0AAW0EXX5"/>
<dbReference type="PANTHER" id="PTHR43161:SF9">
    <property type="entry name" value="SORBITOL DEHYDROGENASE"/>
    <property type="match status" value="1"/>
</dbReference>
<protein>
    <submittedName>
        <fullName evidence="8">D-xylulose reductase</fullName>
    </submittedName>
</protein>
<proteinExistence type="inferred from homology"/>
<dbReference type="SUPFAM" id="SSF50129">
    <property type="entry name" value="GroES-like"/>
    <property type="match status" value="1"/>
</dbReference>
<accession>A0AAW0EXX5</accession>
<evidence type="ECO:0000256" key="3">
    <source>
        <dbReference type="ARBA" id="ARBA00022723"/>
    </source>
</evidence>
<dbReference type="PANTHER" id="PTHR43161">
    <property type="entry name" value="SORBITOL DEHYDROGENASE"/>
    <property type="match status" value="1"/>
</dbReference>
<keyword evidence="5" id="KW-0560">Oxidoreductase</keyword>
<dbReference type="InterPro" id="IPR020843">
    <property type="entry name" value="ER"/>
</dbReference>
<dbReference type="SUPFAM" id="SSF51735">
    <property type="entry name" value="NAD(P)-binding Rossmann-fold domains"/>
    <property type="match status" value="1"/>
</dbReference>
<dbReference type="Gene3D" id="3.90.180.10">
    <property type="entry name" value="Medium-chain alcohol dehydrogenases, catalytic domain"/>
    <property type="match status" value="1"/>
</dbReference>
<dbReference type="InterPro" id="IPR013149">
    <property type="entry name" value="ADH-like_C"/>
</dbReference>
<dbReference type="InterPro" id="IPR036291">
    <property type="entry name" value="NAD(P)-bd_dom_sf"/>
</dbReference>
<evidence type="ECO:0000259" key="7">
    <source>
        <dbReference type="SMART" id="SM00829"/>
    </source>
</evidence>
<dbReference type="EMBL" id="JAECZO010000181">
    <property type="protein sequence ID" value="KAK7198853.1"/>
    <property type="molecule type" value="Genomic_DNA"/>
</dbReference>
<dbReference type="SMART" id="SM00829">
    <property type="entry name" value="PKS_ER"/>
    <property type="match status" value="1"/>
</dbReference>
<comment type="similarity">
    <text evidence="2 6">Belongs to the zinc-containing alcohol dehydrogenase family.</text>
</comment>
<dbReference type="InterPro" id="IPR045306">
    <property type="entry name" value="SDH-like"/>
</dbReference>
<sequence length="355" mass="38052">MVLMQSLVLEKKGEITLRDVEVNDTLGPHDCRVKIHSVGICGSDVHFAEYGHIGPYYVKKPMILGHEASGTVVAVGTEVKNLKSGDRVALEPGIPRWDSVQTLNGLYNLDPEVTFFATPPVHGCTCVSVIHPAALCFKLPDNLSYEEGAMCEPTAVGMYAATKAGIRPGDIAFVIGSGTIGILTALSALAGGCSTAIVCDLQDDRLAVARQYPGVVAVNANNAKELRRVVDELTAKNGCDRVFECSGSGAAFGLVAEYAAPGATCVLVGMSVKPIQVDFVSLQAKEITFQTIFRYRNVYPNAIRLLSSGKINVKPLICARYPLKDGVKAYKRALQKDPKDIKIVIQVDNSNLSKL</sequence>
<dbReference type="InterPro" id="IPR002328">
    <property type="entry name" value="ADH_Zn_CS"/>
</dbReference>
<dbReference type="Proteomes" id="UP001430356">
    <property type="component" value="Unassembled WGS sequence"/>
</dbReference>
<comment type="cofactor">
    <cofactor evidence="1 6">
        <name>Zn(2+)</name>
        <dbReference type="ChEBI" id="CHEBI:29105"/>
    </cofactor>
</comment>
<reference evidence="8 9" key="1">
    <citation type="journal article" date="2021" name="MBio">
        <title>A New Model Trypanosomatid, Novymonas esmeraldas: Genomic Perception of Its 'Candidatus Pandoraea novymonadis' Endosymbiont.</title>
        <authorList>
            <person name="Zakharova A."/>
            <person name="Saura A."/>
            <person name="Butenko A."/>
            <person name="Podesvova L."/>
            <person name="Warmusova S."/>
            <person name="Kostygov A.Y."/>
            <person name="Nenarokova A."/>
            <person name="Lukes J."/>
            <person name="Opperdoes F.R."/>
            <person name="Yurchenko V."/>
        </authorList>
    </citation>
    <scope>NUCLEOTIDE SEQUENCE [LARGE SCALE GENOMIC DNA]</scope>
    <source>
        <strain evidence="8 9">E262AT.01</strain>
    </source>
</reference>
<dbReference type="GO" id="GO:0008270">
    <property type="term" value="F:zinc ion binding"/>
    <property type="evidence" value="ECO:0007669"/>
    <property type="project" value="InterPro"/>
</dbReference>
<dbReference type="CDD" id="cd05285">
    <property type="entry name" value="sorbitol_DH"/>
    <property type="match status" value="1"/>
</dbReference>
<keyword evidence="9" id="KW-1185">Reference proteome</keyword>
<dbReference type="GO" id="GO:0016616">
    <property type="term" value="F:oxidoreductase activity, acting on the CH-OH group of donors, NAD or NADP as acceptor"/>
    <property type="evidence" value="ECO:0007669"/>
    <property type="project" value="InterPro"/>
</dbReference>
<keyword evidence="4 6" id="KW-0862">Zinc</keyword>
<evidence type="ECO:0000313" key="9">
    <source>
        <dbReference type="Proteomes" id="UP001430356"/>
    </source>
</evidence>
<comment type="caution">
    <text evidence="8">The sequence shown here is derived from an EMBL/GenBank/DDBJ whole genome shotgun (WGS) entry which is preliminary data.</text>
</comment>
<keyword evidence="3 6" id="KW-0479">Metal-binding</keyword>
<dbReference type="PROSITE" id="PS00059">
    <property type="entry name" value="ADH_ZINC"/>
    <property type="match status" value="1"/>
</dbReference>
<evidence type="ECO:0000313" key="8">
    <source>
        <dbReference type="EMBL" id="KAK7198853.1"/>
    </source>
</evidence>
<name>A0AAW0EXX5_9TRYP</name>
<feature type="domain" description="Enoyl reductase (ER)" evidence="7">
    <location>
        <begin position="13"/>
        <end position="345"/>
    </location>
</feature>
<dbReference type="Pfam" id="PF08240">
    <property type="entry name" value="ADH_N"/>
    <property type="match status" value="1"/>
</dbReference>
<evidence type="ECO:0000256" key="5">
    <source>
        <dbReference type="ARBA" id="ARBA00023002"/>
    </source>
</evidence>
<dbReference type="InterPro" id="IPR013154">
    <property type="entry name" value="ADH-like_N"/>
</dbReference>
<dbReference type="Gene3D" id="3.40.50.720">
    <property type="entry name" value="NAD(P)-binding Rossmann-like Domain"/>
    <property type="match status" value="1"/>
</dbReference>
<dbReference type="Pfam" id="PF00107">
    <property type="entry name" value="ADH_zinc_N"/>
    <property type="match status" value="1"/>
</dbReference>
<evidence type="ECO:0000256" key="1">
    <source>
        <dbReference type="ARBA" id="ARBA00001947"/>
    </source>
</evidence>
<evidence type="ECO:0000256" key="2">
    <source>
        <dbReference type="ARBA" id="ARBA00008072"/>
    </source>
</evidence>
<dbReference type="InterPro" id="IPR011032">
    <property type="entry name" value="GroES-like_sf"/>
</dbReference>
<gene>
    <name evidence="8" type="ORF">NESM_000851600</name>
</gene>
<evidence type="ECO:0000256" key="6">
    <source>
        <dbReference type="RuleBase" id="RU361277"/>
    </source>
</evidence>
<evidence type="ECO:0000256" key="4">
    <source>
        <dbReference type="ARBA" id="ARBA00022833"/>
    </source>
</evidence>
<organism evidence="8 9">
    <name type="scientific">Novymonas esmeraldas</name>
    <dbReference type="NCBI Taxonomy" id="1808958"/>
    <lineage>
        <taxon>Eukaryota</taxon>
        <taxon>Discoba</taxon>
        <taxon>Euglenozoa</taxon>
        <taxon>Kinetoplastea</taxon>
        <taxon>Metakinetoplastina</taxon>
        <taxon>Trypanosomatida</taxon>
        <taxon>Trypanosomatidae</taxon>
        <taxon>Novymonas</taxon>
    </lineage>
</organism>